<comment type="caution">
    <text evidence="2">The sequence shown here is derived from an EMBL/GenBank/DDBJ whole genome shotgun (WGS) entry which is preliminary data.</text>
</comment>
<reference evidence="2 3" key="1">
    <citation type="submission" date="2021-07" db="EMBL/GenBank/DDBJ databases">
        <title>Actinomadura sp. PM05-2 isolated from lichen.</title>
        <authorList>
            <person name="Somphong A."/>
            <person name="Phongsopitanun W."/>
            <person name="Tanasupawat S."/>
            <person name="Peongsungnone V."/>
        </authorList>
    </citation>
    <scope>NUCLEOTIDE SEQUENCE [LARGE SCALE GENOMIC DNA]</scope>
    <source>
        <strain evidence="2 3">PM05-2</strain>
    </source>
</reference>
<accession>A0ABS7FN94</accession>
<protein>
    <submittedName>
        <fullName evidence="2">Uncharacterized protein</fullName>
    </submittedName>
</protein>
<feature type="region of interest" description="Disordered" evidence="1">
    <location>
        <begin position="1"/>
        <end position="75"/>
    </location>
</feature>
<feature type="compositionally biased region" description="Low complexity" evidence="1">
    <location>
        <begin position="7"/>
        <end position="21"/>
    </location>
</feature>
<proteinExistence type="predicted"/>
<organism evidence="2 3">
    <name type="scientific">Actinomadura parmotrematis</name>
    <dbReference type="NCBI Taxonomy" id="2864039"/>
    <lineage>
        <taxon>Bacteria</taxon>
        <taxon>Bacillati</taxon>
        <taxon>Actinomycetota</taxon>
        <taxon>Actinomycetes</taxon>
        <taxon>Streptosporangiales</taxon>
        <taxon>Thermomonosporaceae</taxon>
        <taxon>Actinomadura</taxon>
    </lineage>
</organism>
<sequence>MLGGGQVLQQAGARLAQRQQQMVQRADAGEAAPRAEGVPGPAAGTATTTPGGARSRASAARAAASRPPAPRPRWAGWTCTCNRPGIAYVPIGDAPLARWALVRRADAANDAAGPFTEVVTELGPLAL</sequence>
<dbReference type="Proteomes" id="UP000774570">
    <property type="component" value="Unassembled WGS sequence"/>
</dbReference>
<evidence type="ECO:0000313" key="2">
    <source>
        <dbReference type="EMBL" id="MBW8481062.1"/>
    </source>
</evidence>
<feature type="compositionally biased region" description="Low complexity" evidence="1">
    <location>
        <begin position="39"/>
        <end position="66"/>
    </location>
</feature>
<evidence type="ECO:0000313" key="3">
    <source>
        <dbReference type="Proteomes" id="UP000774570"/>
    </source>
</evidence>
<keyword evidence="3" id="KW-1185">Reference proteome</keyword>
<gene>
    <name evidence="2" type="ORF">K1Y72_01680</name>
</gene>
<dbReference type="EMBL" id="JAIBOA010000001">
    <property type="protein sequence ID" value="MBW8481062.1"/>
    <property type="molecule type" value="Genomic_DNA"/>
</dbReference>
<name>A0ABS7FN94_9ACTN</name>
<evidence type="ECO:0000256" key="1">
    <source>
        <dbReference type="SAM" id="MobiDB-lite"/>
    </source>
</evidence>